<proteinExistence type="inferred from homology"/>
<dbReference type="CDD" id="cd07010">
    <property type="entry name" value="cupin_PMI_type_I_N_bac"/>
    <property type="match status" value="1"/>
</dbReference>
<keyword evidence="3" id="KW-0808">Transferase</keyword>
<dbReference type="RefSeq" id="WP_007277474.1">
    <property type="nucleotide sequence ID" value="NZ_ABCK01000004.1"/>
</dbReference>
<feature type="domain" description="Phosphomannose isomerase type I catalytic" evidence="2">
    <location>
        <begin position="320"/>
        <end position="443"/>
    </location>
</feature>
<organism evidence="3 4">
    <name type="scientific">Lentisphaera araneosa HTCC2155</name>
    <dbReference type="NCBI Taxonomy" id="313628"/>
    <lineage>
        <taxon>Bacteria</taxon>
        <taxon>Pseudomonadati</taxon>
        <taxon>Lentisphaerota</taxon>
        <taxon>Lentisphaeria</taxon>
        <taxon>Lentisphaerales</taxon>
        <taxon>Lentisphaeraceae</taxon>
        <taxon>Lentisphaera</taxon>
    </lineage>
</organism>
<dbReference type="STRING" id="313628.LNTAR_08489"/>
<gene>
    <name evidence="3" type="ORF">LNTAR_08489</name>
</gene>
<dbReference type="Pfam" id="PF00480">
    <property type="entry name" value="ROK"/>
    <property type="match status" value="1"/>
</dbReference>
<dbReference type="EMBL" id="ABCK01000004">
    <property type="protein sequence ID" value="EDM28593.1"/>
    <property type="molecule type" value="Genomic_DNA"/>
</dbReference>
<name>A6DHT9_9BACT</name>
<dbReference type="AlphaFoldDB" id="A6DHT9"/>
<dbReference type="InterPro" id="IPR011051">
    <property type="entry name" value="RmlC_Cupin_sf"/>
</dbReference>
<keyword evidence="3" id="KW-0418">Kinase</keyword>
<dbReference type="eggNOG" id="COG1482">
    <property type="taxonomic scope" value="Bacteria"/>
</dbReference>
<dbReference type="GO" id="GO:0016301">
    <property type="term" value="F:kinase activity"/>
    <property type="evidence" value="ECO:0007669"/>
    <property type="project" value="UniProtKB-KW"/>
</dbReference>
<dbReference type="InterPro" id="IPR043129">
    <property type="entry name" value="ATPase_NBD"/>
</dbReference>
<dbReference type="GO" id="GO:0008270">
    <property type="term" value="F:zinc ion binding"/>
    <property type="evidence" value="ECO:0007669"/>
    <property type="project" value="InterPro"/>
</dbReference>
<protein>
    <submittedName>
        <fullName evidence="3">Sugar kinase</fullName>
    </submittedName>
</protein>
<dbReference type="Gene3D" id="3.30.420.40">
    <property type="match status" value="2"/>
</dbReference>
<dbReference type="InterPro" id="IPR000600">
    <property type="entry name" value="ROK"/>
</dbReference>
<dbReference type="InterPro" id="IPR014710">
    <property type="entry name" value="RmlC-like_jellyroll"/>
</dbReference>
<dbReference type="Gene3D" id="2.60.120.10">
    <property type="entry name" value="Jelly Rolls"/>
    <property type="match status" value="2"/>
</dbReference>
<dbReference type="Proteomes" id="UP000004947">
    <property type="component" value="Unassembled WGS sequence"/>
</dbReference>
<sequence>MIAVIDLGGTNTKYGLVESGKIIVANSTPAEPQDGLEKHLNKVVKLINDLCKDFGKKISNCQGIGLLSTGTVNSKDMLVLSTNEKYDDAKGFNFKNWALEKTGLELRIENDAKGALLGEYHYGAGQGSDNVMMITFGTGIGTAVISEGQLLTGSNFFGGNLGGHMIVKTGGRKCTCGARGCLEAEASGWALPIIAKEHPLFSSSSLKNETVIGFKEMLEHAEKGDECAIDIRRHCFQIWGEAIVSYIHLFDPERIILGGGLMNSADLVLPLFEKTIKEMAWSQGKGLQLVKAEHPDNAGILGAAALFKNEDKAYYPLTFEQVYKPTIWGGELLQKLPRTLPESSMPIGESWEIVDRPDDQSRVVTGELAGKSLRELIQSDPEGIVGDGHQANQPFPLLMKIIDAGQDLSLQVHPDEETCKYIEGAEPKTEMWYVLDHKPEAEILTGIQEGVSAEQFRKSVNDPNIKDLMHSYTSEQGQSFFIKATTMHAIGGGNLIYEVQQNSDTTYRVSDWGRVDKEGNPRELHVDQAMACLEHTLGNKKPGAHRIMPLAFTPLTHNSELKRRQLALCEHFHVEEIEFEGAITLPVNTGTFQTVYAVDSDLRIECGGKSYAVKHGQTCLIPAKCGECTVYAPVKSRVVSAKTPA</sequence>
<comment type="similarity">
    <text evidence="1">Belongs to the ROK (NagC/XylR) family.</text>
</comment>
<dbReference type="PANTHER" id="PTHR18964">
    <property type="entry name" value="ROK (REPRESSOR, ORF, KINASE) FAMILY"/>
    <property type="match status" value="1"/>
</dbReference>
<accession>A6DHT9</accession>
<dbReference type="InterPro" id="IPR046457">
    <property type="entry name" value="PMI_typeI_cat"/>
</dbReference>
<dbReference type="Pfam" id="PF20511">
    <property type="entry name" value="PMI_typeI_cat"/>
    <property type="match status" value="1"/>
</dbReference>
<evidence type="ECO:0000313" key="3">
    <source>
        <dbReference type="EMBL" id="EDM28593.1"/>
    </source>
</evidence>
<dbReference type="eggNOG" id="COG1940">
    <property type="taxonomic scope" value="Bacteria"/>
</dbReference>
<keyword evidence="4" id="KW-1185">Reference proteome</keyword>
<evidence type="ECO:0000256" key="1">
    <source>
        <dbReference type="ARBA" id="ARBA00006479"/>
    </source>
</evidence>
<evidence type="ECO:0000313" key="4">
    <source>
        <dbReference type="Proteomes" id="UP000004947"/>
    </source>
</evidence>
<reference evidence="3 4" key="1">
    <citation type="journal article" date="2010" name="J. Bacteriol.">
        <title>Genome sequence of Lentisphaera araneosa HTCC2155T, the type species of the order Lentisphaerales in the phylum Lentisphaerae.</title>
        <authorList>
            <person name="Thrash J.C."/>
            <person name="Cho J.C."/>
            <person name="Vergin K.L."/>
            <person name="Morris R.M."/>
            <person name="Giovannoni S.J."/>
        </authorList>
    </citation>
    <scope>NUCLEOTIDE SEQUENCE [LARGE SCALE GENOMIC DNA]</scope>
    <source>
        <strain evidence="3 4">HTCC2155</strain>
    </source>
</reference>
<evidence type="ECO:0000259" key="2">
    <source>
        <dbReference type="Pfam" id="PF20511"/>
    </source>
</evidence>
<dbReference type="SUPFAM" id="SSF53067">
    <property type="entry name" value="Actin-like ATPase domain"/>
    <property type="match status" value="1"/>
</dbReference>
<dbReference type="GO" id="GO:0004476">
    <property type="term" value="F:mannose-6-phosphate isomerase activity"/>
    <property type="evidence" value="ECO:0007669"/>
    <property type="project" value="InterPro"/>
</dbReference>
<dbReference type="PANTHER" id="PTHR18964:SF149">
    <property type="entry name" value="BIFUNCTIONAL UDP-N-ACETYLGLUCOSAMINE 2-EPIMERASE_N-ACETYLMANNOSAMINE KINASE"/>
    <property type="match status" value="1"/>
</dbReference>
<dbReference type="SUPFAM" id="SSF51182">
    <property type="entry name" value="RmlC-like cupins"/>
    <property type="match status" value="1"/>
</dbReference>
<comment type="caution">
    <text evidence="3">The sequence shown here is derived from an EMBL/GenBank/DDBJ whole genome shotgun (WGS) entry which is preliminary data.</text>
</comment>